<name>X0ZIU9_9ZZZZ</name>
<dbReference type="InterPro" id="IPR004364">
    <property type="entry name" value="Aa-tRNA-synt_II"/>
</dbReference>
<evidence type="ECO:0000256" key="3">
    <source>
        <dbReference type="ARBA" id="ARBA00022840"/>
    </source>
</evidence>
<dbReference type="AlphaFoldDB" id="X0ZIU9"/>
<evidence type="ECO:0000256" key="5">
    <source>
        <dbReference type="ARBA" id="ARBA00023146"/>
    </source>
</evidence>
<dbReference type="SUPFAM" id="SSF55681">
    <property type="entry name" value="Class II aaRS and biotin synthetases"/>
    <property type="match status" value="1"/>
</dbReference>
<proteinExistence type="predicted"/>
<feature type="non-terminal residue" evidence="8">
    <location>
        <position position="1"/>
    </location>
</feature>
<dbReference type="GO" id="GO:0006421">
    <property type="term" value="P:asparaginyl-tRNA aminoacylation"/>
    <property type="evidence" value="ECO:0007669"/>
    <property type="project" value="TreeGrafter"/>
</dbReference>
<dbReference type="PROSITE" id="PS50862">
    <property type="entry name" value="AA_TRNA_LIGASE_II"/>
    <property type="match status" value="1"/>
</dbReference>
<dbReference type="PANTHER" id="PTHR22594">
    <property type="entry name" value="ASPARTYL/LYSYL-TRNA SYNTHETASE"/>
    <property type="match status" value="1"/>
</dbReference>
<dbReference type="InterPro" id="IPR045864">
    <property type="entry name" value="aa-tRNA-synth_II/BPL/LPL"/>
</dbReference>
<evidence type="ECO:0000256" key="6">
    <source>
        <dbReference type="SAM" id="Coils"/>
    </source>
</evidence>
<protein>
    <recommendedName>
        <fullName evidence="7">Aminoacyl-transfer RNA synthetases class-II family profile domain-containing protein</fullName>
    </recommendedName>
</protein>
<evidence type="ECO:0000313" key="8">
    <source>
        <dbReference type="EMBL" id="GAG48251.1"/>
    </source>
</evidence>
<keyword evidence="6" id="KW-0175">Coiled coil</keyword>
<feature type="coiled-coil region" evidence="6">
    <location>
        <begin position="59"/>
        <end position="135"/>
    </location>
</feature>
<feature type="domain" description="Aminoacyl-transfer RNA synthetases class-II family profile" evidence="7">
    <location>
        <begin position="6"/>
        <end position="238"/>
    </location>
</feature>
<evidence type="ECO:0000256" key="4">
    <source>
        <dbReference type="ARBA" id="ARBA00022917"/>
    </source>
</evidence>
<keyword evidence="1" id="KW-0436">Ligase</keyword>
<gene>
    <name evidence="8" type="ORF">S01H1_75267</name>
</gene>
<dbReference type="GO" id="GO:0005524">
    <property type="term" value="F:ATP binding"/>
    <property type="evidence" value="ECO:0007669"/>
    <property type="project" value="UniProtKB-KW"/>
</dbReference>
<dbReference type="InterPro" id="IPR006195">
    <property type="entry name" value="aa-tRNA-synth_II"/>
</dbReference>
<organism evidence="8">
    <name type="scientific">marine sediment metagenome</name>
    <dbReference type="NCBI Taxonomy" id="412755"/>
    <lineage>
        <taxon>unclassified sequences</taxon>
        <taxon>metagenomes</taxon>
        <taxon>ecological metagenomes</taxon>
    </lineage>
</organism>
<dbReference type="EMBL" id="BARS01050415">
    <property type="protein sequence ID" value="GAG48251.1"/>
    <property type="molecule type" value="Genomic_DNA"/>
</dbReference>
<evidence type="ECO:0000256" key="2">
    <source>
        <dbReference type="ARBA" id="ARBA00022741"/>
    </source>
</evidence>
<evidence type="ECO:0000259" key="7">
    <source>
        <dbReference type="PROSITE" id="PS50862"/>
    </source>
</evidence>
<sequence>AMSFGKVYCFGPTFRAEKSKTRRHLTEFWMVEPEVAFIDLPGLLELAENFVSFIAAQVLQNNRSELETLGRDIAALEKITPPFYRLTYTDAVDILTGQKAKDFLAEQLQELQNQARQIETKIAELETEQKGQIKQWKKDKIAAELIELRTALAETNTKIENNPKHARLAAEFQWGKDLGGSDETIISLMHDKPVFVTHYPKGAKAFYMKTDRENEKVVLNFDLLAPAGFGEIIGGSVR</sequence>
<accession>X0ZIU9</accession>
<keyword evidence="3" id="KW-0067">ATP-binding</keyword>
<keyword evidence="5" id="KW-0030">Aminoacyl-tRNA synthetase</keyword>
<dbReference type="GO" id="GO:0004812">
    <property type="term" value="F:aminoacyl-tRNA ligase activity"/>
    <property type="evidence" value="ECO:0007669"/>
    <property type="project" value="UniProtKB-KW"/>
</dbReference>
<keyword evidence="2" id="KW-0547">Nucleotide-binding</keyword>
<reference evidence="8" key="1">
    <citation type="journal article" date="2014" name="Front. Microbiol.">
        <title>High frequency of phylogenetically diverse reductive dehalogenase-homologous genes in deep subseafloor sedimentary metagenomes.</title>
        <authorList>
            <person name="Kawai M."/>
            <person name="Futagami T."/>
            <person name="Toyoda A."/>
            <person name="Takaki Y."/>
            <person name="Nishi S."/>
            <person name="Hori S."/>
            <person name="Arai W."/>
            <person name="Tsubouchi T."/>
            <person name="Morono Y."/>
            <person name="Uchiyama I."/>
            <person name="Ito T."/>
            <person name="Fujiyama A."/>
            <person name="Inagaki F."/>
            <person name="Takami H."/>
        </authorList>
    </citation>
    <scope>NUCLEOTIDE SEQUENCE</scope>
    <source>
        <strain evidence="8">Expedition CK06-06</strain>
    </source>
</reference>
<dbReference type="Gene3D" id="3.30.930.10">
    <property type="entry name" value="Bira Bifunctional Protein, Domain 2"/>
    <property type="match status" value="1"/>
</dbReference>
<dbReference type="PANTHER" id="PTHR22594:SF34">
    <property type="entry name" value="ASPARAGINE--TRNA LIGASE, MITOCHONDRIAL-RELATED"/>
    <property type="match status" value="1"/>
</dbReference>
<feature type="non-terminal residue" evidence="8">
    <location>
        <position position="238"/>
    </location>
</feature>
<dbReference type="Pfam" id="PF00152">
    <property type="entry name" value="tRNA-synt_2"/>
    <property type="match status" value="1"/>
</dbReference>
<comment type="caution">
    <text evidence="8">The sequence shown here is derived from an EMBL/GenBank/DDBJ whole genome shotgun (WGS) entry which is preliminary data.</text>
</comment>
<keyword evidence="4" id="KW-0648">Protein biosynthesis</keyword>
<evidence type="ECO:0000256" key="1">
    <source>
        <dbReference type="ARBA" id="ARBA00022598"/>
    </source>
</evidence>